<dbReference type="EMBL" id="BEGY01000012">
    <property type="protein sequence ID" value="GAX75465.1"/>
    <property type="molecule type" value="Genomic_DNA"/>
</dbReference>
<evidence type="ECO:0000256" key="1">
    <source>
        <dbReference type="SAM" id="Phobius"/>
    </source>
</evidence>
<proteinExistence type="predicted"/>
<comment type="caution">
    <text evidence="2">The sequence shown here is derived from an EMBL/GenBank/DDBJ whole genome shotgun (WGS) entry which is preliminary data.</text>
</comment>
<feature type="transmembrane region" description="Helical" evidence="1">
    <location>
        <begin position="117"/>
        <end position="140"/>
    </location>
</feature>
<evidence type="ECO:0000313" key="3">
    <source>
        <dbReference type="Proteomes" id="UP000232323"/>
    </source>
</evidence>
<keyword evidence="1" id="KW-1133">Transmembrane helix</keyword>
<keyword evidence="1" id="KW-0472">Membrane</keyword>
<dbReference type="AlphaFoldDB" id="A0A250WXE9"/>
<name>A0A250WXE9_9CHLO</name>
<gene>
    <name evidence="2" type="ORF">CEUSTIGMA_g2908.t1</name>
</gene>
<evidence type="ECO:0000313" key="2">
    <source>
        <dbReference type="EMBL" id="GAX75465.1"/>
    </source>
</evidence>
<reference evidence="2 3" key="1">
    <citation type="submission" date="2017-08" db="EMBL/GenBank/DDBJ databases">
        <title>Acidophilic green algal genome provides insights into adaptation to an acidic environment.</title>
        <authorList>
            <person name="Hirooka S."/>
            <person name="Hirose Y."/>
            <person name="Kanesaki Y."/>
            <person name="Higuchi S."/>
            <person name="Fujiwara T."/>
            <person name="Onuma R."/>
            <person name="Era A."/>
            <person name="Ohbayashi R."/>
            <person name="Uzuka A."/>
            <person name="Nozaki H."/>
            <person name="Yoshikawa H."/>
            <person name="Miyagishima S.Y."/>
        </authorList>
    </citation>
    <scope>NUCLEOTIDE SEQUENCE [LARGE SCALE GENOMIC DNA]</scope>
    <source>
        <strain evidence="2 3">NIES-2499</strain>
    </source>
</reference>
<organism evidence="2 3">
    <name type="scientific">Chlamydomonas eustigma</name>
    <dbReference type="NCBI Taxonomy" id="1157962"/>
    <lineage>
        <taxon>Eukaryota</taxon>
        <taxon>Viridiplantae</taxon>
        <taxon>Chlorophyta</taxon>
        <taxon>core chlorophytes</taxon>
        <taxon>Chlorophyceae</taxon>
        <taxon>CS clade</taxon>
        <taxon>Chlamydomonadales</taxon>
        <taxon>Chlamydomonadaceae</taxon>
        <taxon>Chlamydomonas</taxon>
    </lineage>
</organism>
<accession>A0A250WXE9</accession>
<keyword evidence="3" id="KW-1185">Reference proteome</keyword>
<protein>
    <submittedName>
        <fullName evidence="2">Uncharacterized protein</fullName>
    </submittedName>
</protein>
<keyword evidence="1" id="KW-0812">Transmembrane</keyword>
<sequence>MLLHKRTSLLLNPLSQRKCGCLLPHCTNQFKRIIDIAYFQCCLNIQIENYDSSRVHPAPATVSQTATTYPYVSQEEASPSPRVSGSVTWDAKPLAASLLLALGILLEYYGLEGLLDIYLGDSVFGAICCILVGVTLMVGVRVSGAKTLFGENERKL</sequence>
<dbReference type="Proteomes" id="UP000232323">
    <property type="component" value="Unassembled WGS sequence"/>
</dbReference>